<evidence type="ECO:0000256" key="1">
    <source>
        <dbReference type="SAM" id="Phobius"/>
    </source>
</evidence>
<dbReference type="AlphaFoldDB" id="A0A855EW22"/>
<organism evidence="2 3">
    <name type="scientific">Raoultella ornithinolytica</name>
    <name type="common">Klebsiella ornithinolytica</name>
    <dbReference type="NCBI Taxonomy" id="54291"/>
    <lineage>
        <taxon>Bacteria</taxon>
        <taxon>Pseudomonadati</taxon>
        <taxon>Pseudomonadota</taxon>
        <taxon>Gammaproteobacteria</taxon>
        <taxon>Enterobacterales</taxon>
        <taxon>Enterobacteriaceae</taxon>
        <taxon>Klebsiella/Raoultella group</taxon>
        <taxon>Raoultella</taxon>
    </lineage>
</organism>
<sequence length="120" mass="14108">MSDPYIQVKGKGNRVAGRDYHEHHYPELCPYCEIRYLTQDRNYCRHCEAMFERARQQRLIVERQKKRKKFADRTSVLLSLLAFIGLLFNWYGPETVHDIALVVSSISILSAAMIIRFCGR</sequence>
<dbReference type="EMBL" id="NKYI01000038">
    <property type="protein sequence ID" value="PIK80778.1"/>
    <property type="molecule type" value="Genomic_DNA"/>
</dbReference>
<evidence type="ECO:0000313" key="3">
    <source>
        <dbReference type="Proteomes" id="UP000229713"/>
    </source>
</evidence>
<dbReference type="RefSeq" id="WP_099844565.1">
    <property type="nucleotide sequence ID" value="NZ_NKYI01000038.1"/>
</dbReference>
<dbReference type="Proteomes" id="UP000229713">
    <property type="component" value="Unassembled WGS sequence"/>
</dbReference>
<name>A0A855EW22_RAOOR</name>
<proteinExistence type="predicted"/>
<evidence type="ECO:0000313" key="2">
    <source>
        <dbReference type="EMBL" id="PIK80778.1"/>
    </source>
</evidence>
<feature type="transmembrane region" description="Helical" evidence="1">
    <location>
        <begin position="99"/>
        <end position="119"/>
    </location>
</feature>
<keyword evidence="1" id="KW-0472">Membrane</keyword>
<keyword evidence="1" id="KW-1133">Transmembrane helix</keyword>
<accession>A0A855EW22</accession>
<reference evidence="2 3" key="1">
    <citation type="submission" date="2017-07" db="EMBL/GenBank/DDBJ databases">
        <title>Raoultella ornithinolytica strain HH3 draft genome.</title>
        <authorList>
            <person name="Duceppe M.-O."/>
            <person name="Huang H."/>
            <person name="Phipps-Todd B."/>
        </authorList>
    </citation>
    <scope>NUCLEOTIDE SEQUENCE [LARGE SCALE GENOMIC DNA]</scope>
    <source>
        <strain evidence="2 3">HH3</strain>
    </source>
</reference>
<gene>
    <name evidence="2" type="ORF">CFY86_29080</name>
</gene>
<comment type="caution">
    <text evidence="2">The sequence shown here is derived from an EMBL/GenBank/DDBJ whole genome shotgun (WGS) entry which is preliminary data.</text>
</comment>
<keyword evidence="1" id="KW-0812">Transmembrane</keyword>
<protein>
    <submittedName>
        <fullName evidence="2">Uncharacterized protein</fullName>
    </submittedName>
</protein>
<feature type="transmembrane region" description="Helical" evidence="1">
    <location>
        <begin position="75"/>
        <end position="93"/>
    </location>
</feature>